<keyword evidence="3" id="KW-0489">Methyltransferase</keyword>
<proteinExistence type="predicted"/>
<dbReference type="GO" id="GO:0008757">
    <property type="term" value="F:S-adenosylmethionine-dependent methyltransferase activity"/>
    <property type="evidence" value="ECO:0007669"/>
    <property type="project" value="InterPro"/>
</dbReference>
<evidence type="ECO:0000259" key="2">
    <source>
        <dbReference type="Pfam" id="PF08241"/>
    </source>
</evidence>
<dbReference type="InterPro" id="IPR013216">
    <property type="entry name" value="Methyltransf_11"/>
</dbReference>
<keyword evidence="4" id="KW-1185">Reference proteome</keyword>
<dbReference type="InterPro" id="IPR029063">
    <property type="entry name" value="SAM-dependent_MTases_sf"/>
</dbReference>
<dbReference type="Gene3D" id="3.40.50.150">
    <property type="entry name" value="Vaccinia Virus protein VP39"/>
    <property type="match status" value="1"/>
</dbReference>
<evidence type="ECO:0000256" key="1">
    <source>
        <dbReference type="SAM" id="MobiDB-lite"/>
    </source>
</evidence>
<protein>
    <submittedName>
        <fullName evidence="3">Methyltransferase domain-containing protein</fullName>
    </submittedName>
</protein>
<organism evidence="3 4">
    <name type="scientific">Friedmanniella luteola</name>
    <dbReference type="NCBI Taxonomy" id="546871"/>
    <lineage>
        <taxon>Bacteria</taxon>
        <taxon>Bacillati</taxon>
        <taxon>Actinomycetota</taxon>
        <taxon>Actinomycetes</taxon>
        <taxon>Propionibacteriales</taxon>
        <taxon>Nocardioidaceae</taxon>
        <taxon>Friedmanniella</taxon>
    </lineage>
</organism>
<dbReference type="AlphaFoldDB" id="A0A1H1SLX4"/>
<dbReference type="Proteomes" id="UP000199092">
    <property type="component" value="Chromosome I"/>
</dbReference>
<accession>A0A1H1SLX4</accession>
<evidence type="ECO:0000313" key="4">
    <source>
        <dbReference type="Proteomes" id="UP000199092"/>
    </source>
</evidence>
<reference evidence="3 4" key="1">
    <citation type="submission" date="2016-10" db="EMBL/GenBank/DDBJ databases">
        <authorList>
            <person name="de Groot N.N."/>
        </authorList>
    </citation>
    <scope>NUCLEOTIDE SEQUENCE [LARGE SCALE GENOMIC DNA]</scope>
    <source>
        <strain evidence="3 4">DSM 21741</strain>
    </source>
</reference>
<dbReference type="Pfam" id="PF08241">
    <property type="entry name" value="Methyltransf_11"/>
    <property type="match status" value="1"/>
</dbReference>
<feature type="domain" description="Methyltransferase type 11" evidence="2">
    <location>
        <begin position="64"/>
        <end position="161"/>
    </location>
</feature>
<dbReference type="GO" id="GO:0032259">
    <property type="term" value="P:methylation"/>
    <property type="evidence" value="ECO:0007669"/>
    <property type="project" value="UniProtKB-KW"/>
</dbReference>
<dbReference type="EMBL" id="LT629749">
    <property type="protein sequence ID" value="SDS49030.1"/>
    <property type="molecule type" value="Genomic_DNA"/>
</dbReference>
<name>A0A1H1SLX4_9ACTN</name>
<feature type="region of interest" description="Disordered" evidence="1">
    <location>
        <begin position="1"/>
        <end position="22"/>
    </location>
</feature>
<keyword evidence="3" id="KW-0808">Transferase</keyword>
<dbReference type="SUPFAM" id="SSF53335">
    <property type="entry name" value="S-adenosyl-L-methionine-dependent methyltransferases"/>
    <property type="match status" value="1"/>
</dbReference>
<gene>
    <name evidence="3" type="ORF">SAMN04488543_1831</name>
</gene>
<dbReference type="CDD" id="cd02440">
    <property type="entry name" value="AdoMet_MTases"/>
    <property type="match status" value="1"/>
</dbReference>
<dbReference type="PANTHER" id="PTHR43591">
    <property type="entry name" value="METHYLTRANSFERASE"/>
    <property type="match status" value="1"/>
</dbReference>
<dbReference type="STRING" id="546871.SAMN04488543_1831"/>
<dbReference type="OrthoDB" id="9795634at2"/>
<dbReference type="PANTHER" id="PTHR43591:SF24">
    <property type="entry name" value="2-METHOXY-6-POLYPRENYL-1,4-BENZOQUINOL METHYLASE, MITOCHONDRIAL"/>
    <property type="match status" value="1"/>
</dbReference>
<sequence>MVHGTPLSRPPPGPRGVFRPSAREEPTVAFMVMLLDLQDRDRSIRRLRDWAVAGAGVGPGLRVVDVGSGTGTMAQELASLVGPSGHVTAVEPNPALRGLAEERAAEAGSPAVFVDGLADALPLADGSVDVVWCERVLQHLDDPQAAVREHARVLAPGGCAVLLDSDHDTRVIAAVSPAVGRALNDAFLRGVTSPRVGRTIPELVVRAGLELDPDVGAAVLVMPPATLRDAPFLQQMGAMALADGSLTEAELDAALAAMTVAADEGWAFSAVTIFGFLGRRPLA</sequence>
<evidence type="ECO:0000313" key="3">
    <source>
        <dbReference type="EMBL" id="SDS49030.1"/>
    </source>
</evidence>